<evidence type="ECO:0000256" key="1">
    <source>
        <dbReference type="PIRSR" id="PIRSR014972-1"/>
    </source>
</evidence>
<feature type="active site" evidence="1">
    <location>
        <position position="36"/>
    </location>
</feature>
<feature type="active site" evidence="1">
    <location>
        <position position="44"/>
    </location>
</feature>
<feature type="binding site" evidence="2">
    <location>
        <position position="114"/>
    </location>
    <ligand>
        <name>substrate</name>
    </ligand>
</feature>
<organism evidence="4 5">
    <name type="scientific">Dethiosulfatibacter aminovorans DSM 17477</name>
    <dbReference type="NCBI Taxonomy" id="1121476"/>
    <lineage>
        <taxon>Bacteria</taxon>
        <taxon>Bacillati</taxon>
        <taxon>Bacillota</taxon>
        <taxon>Tissierellia</taxon>
        <taxon>Dethiosulfatibacter</taxon>
    </lineage>
</organism>
<dbReference type="InterPro" id="IPR025540">
    <property type="entry name" value="FlK"/>
</dbReference>
<dbReference type="RefSeq" id="WP_073047014.1">
    <property type="nucleotide sequence ID" value="NZ_FQZL01000005.1"/>
</dbReference>
<dbReference type="PANTHER" id="PTHR36934">
    <property type="entry name" value="BLR0278 PROTEIN"/>
    <property type="match status" value="1"/>
</dbReference>
<sequence length="125" mass="13807">MDFNITPGLKFQTENIVEHKDTAAAIGSGFVEVLSTPMMIANMEGTCAACVKDYLPEGFSTVGTHVNVSHKAAVNLGESYKTECELIEVDRKKLVFKVRTFVDEKTIGEGTHDRFIIDVSKFMSK</sequence>
<proteinExistence type="predicted"/>
<dbReference type="STRING" id="1121476.SAMN02745751_00644"/>
<dbReference type="Proteomes" id="UP000184052">
    <property type="component" value="Unassembled WGS sequence"/>
</dbReference>
<feature type="domain" description="Fluoroacetyl-CoA-specific thioesterase-like" evidence="3">
    <location>
        <begin position="17"/>
        <end position="118"/>
    </location>
</feature>
<feature type="binding site" evidence="2">
    <location>
        <position position="63"/>
    </location>
    <ligand>
        <name>CoA</name>
        <dbReference type="ChEBI" id="CHEBI:57287"/>
    </ligand>
</feature>
<dbReference type="InterPro" id="IPR029069">
    <property type="entry name" value="HotDog_dom_sf"/>
</dbReference>
<dbReference type="InterPro" id="IPR054485">
    <property type="entry name" value="FlK-like_dom"/>
</dbReference>
<accession>A0A1M6CAV2</accession>
<evidence type="ECO:0000259" key="3">
    <source>
        <dbReference type="Pfam" id="PF22636"/>
    </source>
</evidence>
<dbReference type="Gene3D" id="3.10.129.10">
    <property type="entry name" value="Hotdog Thioesterase"/>
    <property type="match status" value="1"/>
</dbReference>
<gene>
    <name evidence="4" type="ORF">SAMN02745751_00644</name>
</gene>
<evidence type="ECO:0000313" key="5">
    <source>
        <dbReference type="Proteomes" id="UP000184052"/>
    </source>
</evidence>
<dbReference type="SUPFAM" id="SSF54637">
    <property type="entry name" value="Thioesterase/thiol ester dehydrase-isomerase"/>
    <property type="match status" value="1"/>
</dbReference>
<feature type="binding site" evidence="2">
    <location>
        <position position="63"/>
    </location>
    <ligand>
        <name>substrate</name>
    </ligand>
</feature>
<dbReference type="PANTHER" id="PTHR36934:SF1">
    <property type="entry name" value="THIOESTERASE DOMAIN-CONTAINING PROTEIN"/>
    <property type="match status" value="1"/>
</dbReference>
<dbReference type="EMBL" id="FQZL01000005">
    <property type="protein sequence ID" value="SHI58139.1"/>
    <property type="molecule type" value="Genomic_DNA"/>
</dbReference>
<protein>
    <submittedName>
        <fullName evidence="4">Predicted thioesterase</fullName>
    </submittedName>
</protein>
<evidence type="ECO:0000313" key="4">
    <source>
        <dbReference type="EMBL" id="SHI58139.1"/>
    </source>
</evidence>
<dbReference type="AlphaFoldDB" id="A0A1M6CAV2"/>
<evidence type="ECO:0000256" key="2">
    <source>
        <dbReference type="PIRSR" id="PIRSR014972-2"/>
    </source>
</evidence>
<dbReference type="PIRSF" id="PIRSF014972">
    <property type="entry name" value="FlK"/>
    <property type="match status" value="1"/>
</dbReference>
<name>A0A1M6CAV2_9FIRM</name>
<keyword evidence="5" id="KW-1185">Reference proteome</keyword>
<feature type="active site" evidence="1">
    <location>
        <position position="70"/>
    </location>
</feature>
<dbReference type="OrthoDB" id="6902891at2"/>
<reference evidence="4 5" key="1">
    <citation type="submission" date="2016-11" db="EMBL/GenBank/DDBJ databases">
        <authorList>
            <person name="Jaros S."/>
            <person name="Januszkiewicz K."/>
            <person name="Wedrychowicz H."/>
        </authorList>
    </citation>
    <scope>NUCLEOTIDE SEQUENCE [LARGE SCALE GENOMIC DNA]</scope>
    <source>
        <strain evidence="4 5">DSM 17477</strain>
    </source>
</reference>
<dbReference type="Pfam" id="PF22636">
    <property type="entry name" value="FlK"/>
    <property type="match status" value="1"/>
</dbReference>